<dbReference type="Pfam" id="PF03968">
    <property type="entry name" value="LptD_N"/>
    <property type="match status" value="1"/>
</dbReference>
<feature type="signal peptide" evidence="4">
    <location>
        <begin position="1"/>
        <end position="31"/>
    </location>
</feature>
<dbReference type="GO" id="GO:0015920">
    <property type="term" value="P:lipopolysaccharide transport"/>
    <property type="evidence" value="ECO:0007669"/>
    <property type="project" value="InterPro"/>
</dbReference>
<dbReference type="InterPro" id="IPR005653">
    <property type="entry name" value="OstA-like_N"/>
</dbReference>
<comment type="caution">
    <text evidence="8">The sequence shown here is derived from an EMBL/GenBank/DDBJ whole genome shotgun (WGS) entry which is preliminary data.</text>
</comment>
<feature type="region of interest" description="Disordered" evidence="5">
    <location>
        <begin position="65"/>
        <end position="98"/>
    </location>
</feature>
<evidence type="ECO:0000256" key="2">
    <source>
        <dbReference type="ARBA" id="ARBA00023136"/>
    </source>
</evidence>
<keyword evidence="3 4" id="KW-0998">Cell outer membrane</keyword>
<feature type="domain" description="LptD C-terminal" evidence="7">
    <location>
        <begin position="400"/>
        <end position="795"/>
    </location>
</feature>
<keyword evidence="1 4" id="KW-0732">Signal</keyword>
<gene>
    <name evidence="4" type="primary">lptD</name>
    <name evidence="8" type="ORF">COA96_13280</name>
</gene>
<protein>
    <recommendedName>
        <fullName evidence="4">LPS-assembly protein LptD</fullName>
    </recommendedName>
</protein>
<feature type="domain" description="Organic solvent tolerance-like N-terminal" evidence="6">
    <location>
        <begin position="178"/>
        <end position="277"/>
    </location>
</feature>
<reference evidence="9" key="1">
    <citation type="submission" date="2017-08" db="EMBL/GenBank/DDBJ databases">
        <title>A dynamic microbial community with high functional redundancy inhabits the cold, oxic subseafloor aquifer.</title>
        <authorList>
            <person name="Tully B.J."/>
            <person name="Wheat C.G."/>
            <person name="Glazer B.T."/>
            <person name="Huber J.A."/>
        </authorList>
    </citation>
    <scope>NUCLEOTIDE SEQUENCE [LARGE SCALE GENOMIC DNA]</scope>
</reference>
<evidence type="ECO:0000313" key="9">
    <source>
        <dbReference type="Proteomes" id="UP000218327"/>
    </source>
</evidence>
<evidence type="ECO:0000256" key="5">
    <source>
        <dbReference type="SAM" id="MobiDB-lite"/>
    </source>
</evidence>
<feature type="chain" id="PRO_5013415962" description="LPS-assembly protein LptD" evidence="4">
    <location>
        <begin position="32"/>
        <end position="884"/>
    </location>
</feature>
<dbReference type="GO" id="GO:1990351">
    <property type="term" value="C:transporter complex"/>
    <property type="evidence" value="ECO:0007669"/>
    <property type="project" value="TreeGrafter"/>
</dbReference>
<evidence type="ECO:0000313" key="8">
    <source>
        <dbReference type="EMBL" id="PCJ22857.1"/>
    </source>
</evidence>
<dbReference type="InterPro" id="IPR020889">
    <property type="entry name" value="LipoPS_assembly_LptD"/>
</dbReference>
<dbReference type="GO" id="GO:0043165">
    <property type="term" value="P:Gram-negative-bacterium-type cell outer membrane assembly"/>
    <property type="evidence" value="ECO:0007669"/>
    <property type="project" value="UniProtKB-UniRule"/>
</dbReference>
<name>A0A2A5AU85_9GAMM</name>
<dbReference type="PANTHER" id="PTHR30189">
    <property type="entry name" value="LPS-ASSEMBLY PROTEIN"/>
    <property type="match status" value="1"/>
</dbReference>
<dbReference type="AlphaFoldDB" id="A0A2A5AU85"/>
<comment type="function">
    <text evidence="4">Together with LptE, is involved in the assembly of lipopolysaccharide (LPS) at the surface of the outer membrane.</text>
</comment>
<dbReference type="EMBL" id="NVVJ01000049">
    <property type="protein sequence ID" value="PCJ22857.1"/>
    <property type="molecule type" value="Genomic_DNA"/>
</dbReference>
<comment type="similarity">
    <text evidence="4">Belongs to the LptD family.</text>
</comment>
<evidence type="ECO:0000256" key="4">
    <source>
        <dbReference type="HAMAP-Rule" id="MF_01411"/>
    </source>
</evidence>
<comment type="subunit">
    <text evidence="4">Component of the lipopolysaccharide transport and assembly complex. Interacts with LptE and LptA.</text>
</comment>
<dbReference type="HAMAP" id="MF_01411">
    <property type="entry name" value="LPS_assembly_LptD"/>
    <property type="match status" value="1"/>
</dbReference>
<dbReference type="Proteomes" id="UP000218327">
    <property type="component" value="Unassembled WGS sequence"/>
</dbReference>
<comment type="caution">
    <text evidence="4">Lacks conserved residue(s) required for the propagation of feature annotation.</text>
</comment>
<dbReference type="InterPro" id="IPR050218">
    <property type="entry name" value="LptD"/>
</dbReference>
<proteinExistence type="inferred from homology"/>
<dbReference type="Pfam" id="PF04453">
    <property type="entry name" value="LptD"/>
    <property type="match status" value="1"/>
</dbReference>
<evidence type="ECO:0000259" key="7">
    <source>
        <dbReference type="Pfam" id="PF04453"/>
    </source>
</evidence>
<evidence type="ECO:0000256" key="3">
    <source>
        <dbReference type="ARBA" id="ARBA00023237"/>
    </source>
</evidence>
<evidence type="ECO:0000259" key="6">
    <source>
        <dbReference type="Pfam" id="PF03968"/>
    </source>
</evidence>
<dbReference type="InterPro" id="IPR007543">
    <property type="entry name" value="LptD_C"/>
</dbReference>
<accession>A0A2A5AU85</accession>
<comment type="subcellular location">
    <subcellularLocation>
        <location evidence="4">Cell outer membrane</location>
    </subcellularLocation>
</comment>
<dbReference type="SUPFAM" id="SSF56935">
    <property type="entry name" value="Porins"/>
    <property type="match status" value="1"/>
</dbReference>
<dbReference type="GO" id="GO:0009279">
    <property type="term" value="C:cell outer membrane"/>
    <property type="evidence" value="ECO:0007669"/>
    <property type="project" value="UniProtKB-SubCell"/>
</dbReference>
<keyword evidence="2 4" id="KW-0472">Membrane</keyword>
<dbReference type="PANTHER" id="PTHR30189:SF1">
    <property type="entry name" value="LPS-ASSEMBLY PROTEIN LPTD"/>
    <property type="match status" value="1"/>
</dbReference>
<organism evidence="8 9">
    <name type="scientific">SAR86 cluster bacterium</name>
    <dbReference type="NCBI Taxonomy" id="2030880"/>
    <lineage>
        <taxon>Bacteria</taxon>
        <taxon>Pseudomonadati</taxon>
        <taxon>Pseudomonadota</taxon>
        <taxon>Gammaproteobacteria</taxon>
        <taxon>SAR86 cluster</taxon>
    </lineage>
</organism>
<evidence type="ECO:0000256" key="1">
    <source>
        <dbReference type="ARBA" id="ARBA00022729"/>
    </source>
</evidence>
<feature type="compositionally biased region" description="Low complexity" evidence="5">
    <location>
        <begin position="67"/>
        <end position="89"/>
    </location>
</feature>
<sequence precursor="true">MPFKKRHLCSEITLLISAGILLSAIPRAAEAQLPLNSCRANAAGDGWICERSSAAGPANVLHSVVNSSGTDSSSSQSTSSSSDTRSTISPANIPKNDYDLDWVPREQLTPSQLERLEVNCCGAYVDPTEIGRNLDDAPSTADLSFVSDQGVSQSSPNLINIDGDIVVQQGYRTVANNDSTTIDREQNTVLMRGNIVFREPGILLTGNSAYIESNEGLNQIESAQYVLHDYGVHGSAETIIYNSESGLVSIENGEFSRCEPESNFWHFSAEKIVLDQELGRGYATAVTLRIKDLPVFYYPGTLPFPLGDERISGFLSPSTGSTRNGGFDFELPYYFNLAPNYDATISPRLISDRGILTSLEFRYLANTSMNTLNMSYLGGDKLYDSTTANVAGSDSPPTDNRWFVGYEHFGNYGNNWSSFVDYNAVSDEDYFYDLGSSGLNTNSRTHLNRQGRLNFDSKYLSAGVNVQRIQIIDPFVSASDLNTPYDRLPQFHFRTGADLGGGFRLTLAGQVTSFDRNLDESLLSLTQLNDGALVNGERLNLEPEISWSREEPGWFLRANAKYNHASYQLQNQASTSMDDPDLGIGTYNLDGGLIFERQMSNGFTQTLEPRLYYLFSEYEDQNLLPLFDTSELNFSFNQLFRNDRFSGGDRIADADQVSIAITSRILDSKGKERARLAIGQISYFDDRLVSLSNPIRAWLPRYSPLTNTSAYAAEFAYAFGDNWKLHSDLQWNEDTQEIDEASFQLRYQRDSNHLLNLSYRYRNLITSPTFILPPGVDSRIKQTDFSGVWPISQKWKLLARWNYDHSNSRNLETFAGIEYSNCCATIRIIGREWVDEDELFVPNTEPNRGIFVQFTLHGLGNITGGGVSSLLRDGIRGFRESEYE</sequence>